<sequence length="256" mass="27720">MPPRIPPHQPRHHALRPCTLRLPLRLASSSFTLSVASRMRARAWRTARSASASASAARAARTEGSLCGVVLPSPLPATRERREERRQGDLRRVGGVRRRRRRRGRVGARCAEAGVFRLNGLHGGEGLGAAAAAEEAAADRDGVVVGVGRRALRCAYSFAPPPRSPVSGALLSDAPPWPHPRLIRRPAPSFSSGGTPPSPRDPVCDLHRTDMTHHIRALPSRRSTWEIGHAARGPWATAPRRCSHSDSRVLAATTVR</sequence>
<feature type="region of interest" description="Disordered" evidence="1">
    <location>
        <begin position="234"/>
        <end position="256"/>
    </location>
</feature>
<dbReference type="EMBL" id="JARIHO010000003">
    <property type="protein sequence ID" value="KAJ7364406.1"/>
    <property type="molecule type" value="Genomic_DNA"/>
</dbReference>
<keyword evidence="3" id="KW-1185">Reference proteome</keyword>
<dbReference type="Proteomes" id="UP001218218">
    <property type="component" value="Unassembled WGS sequence"/>
</dbReference>
<comment type="caution">
    <text evidence="2">The sequence shown here is derived from an EMBL/GenBank/DDBJ whole genome shotgun (WGS) entry which is preliminary data.</text>
</comment>
<evidence type="ECO:0000313" key="2">
    <source>
        <dbReference type="EMBL" id="KAJ7364406.1"/>
    </source>
</evidence>
<name>A0AAD7AP20_9AGAR</name>
<organism evidence="2 3">
    <name type="scientific">Mycena albidolilacea</name>
    <dbReference type="NCBI Taxonomy" id="1033008"/>
    <lineage>
        <taxon>Eukaryota</taxon>
        <taxon>Fungi</taxon>
        <taxon>Dikarya</taxon>
        <taxon>Basidiomycota</taxon>
        <taxon>Agaricomycotina</taxon>
        <taxon>Agaricomycetes</taxon>
        <taxon>Agaricomycetidae</taxon>
        <taxon>Agaricales</taxon>
        <taxon>Marasmiineae</taxon>
        <taxon>Mycenaceae</taxon>
        <taxon>Mycena</taxon>
    </lineage>
</organism>
<feature type="compositionally biased region" description="Basic residues" evidence="1">
    <location>
        <begin position="94"/>
        <end position="104"/>
    </location>
</feature>
<dbReference type="AlphaFoldDB" id="A0AAD7AP20"/>
<proteinExistence type="predicted"/>
<evidence type="ECO:0000256" key="1">
    <source>
        <dbReference type="SAM" id="MobiDB-lite"/>
    </source>
</evidence>
<feature type="region of interest" description="Disordered" evidence="1">
    <location>
        <begin position="177"/>
        <end position="206"/>
    </location>
</feature>
<feature type="compositionally biased region" description="Low complexity" evidence="1">
    <location>
        <begin position="186"/>
        <end position="195"/>
    </location>
</feature>
<feature type="region of interest" description="Disordered" evidence="1">
    <location>
        <begin position="77"/>
        <end position="104"/>
    </location>
</feature>
<feature type="compositionally biased region" description="Basic and acidic residues" evidence="1">
    <location>
        <begin position="78"/>
        <end position="92"/>
    </location>
</feature>
<protein>
    <submittedName>
        <fullName evidence="2">Uncharacterized protein</fullName>
    </submittedName>
</protein>
<gene>
    <name evidence="2" type="ORF">DFH08DRAFT_272978</name>
</gene>
<accession>A0AAD7AP20</accession>
<reference evidence="2" key="1">
    <citation type="submission" date="2023-03" db="EMBL/GenBank/DDBJ databases">
        <title>Massive genome expansion in bonnet fungi (Mycena s.s.) driven by repeated elements and novel gene families across ecological guilds.</title>
        <authorList>
            <consortium name="Lawrence Berkeley National Laboratory"/>
            <person name="Harder C.B."/>
            <person name="Miyauchi S."/>
            <person name="Viragh M."/>
            <person name="Kuo A."/>
            <person name="Thoen E."/>
            <person name="Andreopoulos B."/>
            <person name="Lu D."/>
            <person name="Skrede I."/>
            <person name="Drula E."/>
            <person name="Henrissat B."/>
            <person name="Morin E."/>
            <person name="Kohler A."/>
            <person name="Barry K."/>
            <person name="LaButti K."/>
            <person name="Morin E."/>
            <person name="Salamov A."/>
            <person name="Lipzen A."/>
            <person name="Mereny Z."/>
            <person name="Hegedus B."/>
            <person name="Baldrian P."/>
            <person name="Stursova M."/>
            <person name="Weitz H."/>
            <person name="Taylor A."/>
            <person name="Grigoriev I.V."/>
            <person name="Nagy L.G."/>
            <person name="Martin F."/>
            <person name="Kauserud H."/>
        </authorList>
    </citation>
    <scope>NUCLEOTIDE SEQUENCE</scope>
    <source>
        <strain evidence="2">CBHHK002</strain>
    </source>
</reference>
<evidence type="ECO:0000313" key="3">
    <source>
        <dbReference type="Proteomes" id="UP001218218"/>
    </source>
</evidence>